<feature type="transmembrane region" description="Helical" evidence="8">
    <location>
        <begin position="271"/>
        <end position="291"/>
    </location>
</feature>
<keyword evidence="9" id="KW-0732">Signal</keyword>
<evidence type="ECO:0000256" key="9">
    <source>
        <dbReference type="SAM" id="SignalP"/>
    </source>
</evidence>
<comment type="similarity">
    <text evidence="2 8">Belongs to the alanine or glycine:cation symporter (AGCS) (TC 2.A.25) family.</text>
</comment>
<dbReference type="NCBIfam" id="TIGR00835">
    <property type="entry name" value="agcS"/>
    <property type="match status" value="1"/>
</dbReference>
<keyword evidence="5 8" id="KW-0812">Transmembrane</keyword>
<dbReference type="Pfam" id="PF01235">
    <property type="entry name" value="Na_Ala_symp"/>
    <property type="match status" value="1"/>
</dbReference>
<organism evidence="10 11">
    <name type="scientific">Chloroherpeton thalassium (strain ATCC 35110 / GB-78)</name>
    <dbReference type="NCBI Taxonomy" id="517418"/>
    <lineage>
        <taxon>Bacteria</taxon>
        <taxon>Pseudomonadati</taxon>
        <taxon>Chlorobiota</taxon>
        <taxon>Chlorobiia</taxon>
        <taxon>Chlorobiales</taxon>
        <taxon>Chloroherpetonaceae</taxon>
        <taxon>Chloroherpeton</taxon>
    </lineage>
</organism>
<evidence type="ECO:0000313" key="11">
    <source>
        <dbReference type="Proteomes" id="UP000001208"/>
    </source>
</evidence>
<feature type="transmembrane region" description="Helical" evidence="8">
    <location>
        <begin position="361"/>
        <end position="382"/>
    </location>
</feature>
<evidence type="ECO:0000256" key="5">
    <source>
        <dbReference type="ARBA" id="ARBA00022692"/>
    </source>
</evidence>
<evidence type="ECO:0000256" key="2">
    <source>
        <dbReference type="ARBA" id="ARBA00009261"/>
    </source>
</evidence>
<dbReference type="RefSeq" id="WP_012498756.1">
    <property type="nucleotide sequence ID" value="NC_011026.1"/>
</dbReference>
<keyword evidence="7 8" id="KW-0472">Membrane</keyword>
<evidence type="ECO:0000256" key="4">
    <source>
        <dbReference type="ARBA" id="ARBA00022475"/>
    </source>
</evidence>
<feature type="transmembrane region" description="Helical" evidence="8">
    <location>
        <begin position="238"/>
        <end position="259"/>
    </location>
</feature>
<dbReference type="GO" id="GO:0005886">
    <property type="term" value="C:plasma membrane"/>
    <property type="evidence" value="ECO:0007669"/>
    <property type="project" value="UniProtKB-SubCell"/>
</dbReference>
<dbReference type="OrthoDB" id="9804874at2"/>
<dbReference type="PANTHER" id="PTHR30330:SF3">
    <property type="entry name" value="TRANSCRIPTIONAL REGULATOR, LRP FAMILY"/>
    <property type="match status" value="1"/>
</dbReference>
<comment type="subcellular location">
    <subcellularLocation>
        <location evidence="1 8">Cell membrane</location>
        <topology evidence="1 8">Multi-pass membrane protein</topology>
    </subcellularLocation>
</comment>
<dbReference type="eggNOG" id="COG1115">
    <property type="taxonomic scope" value="Bacteria"/>
</dbReference>
<dbReference type="Gene3D" id="1.20.1740.10">
    <property type="entry name" value="Amino acid/polyamine transporter I"/>
    <property type="match status" value="1"/>
</dbReference>
<reference evidence="10 11" key="1">
    <citation type="submission" date="2008-06" db="EMBL/GenBank/DDBJ databases">
        <title>Complete sequence of Chloroherpeton thalassium ATCC 35110.</title>
        <authorList>
            <consortium name="US DOE Joint Genome Institute"/>
            <person name="Lucas S."/>
            <person name="Copeland A."/>
            <person name="Lapidus A."/>
            <person name="Glavina del Rio T."/>
            <person name="Dalin E."/>
            <person name="Tice H."/>
            <person name="Bruce D."/>
            <person name="Goodwin L."/>
            <person name="Pitluck S."/>
            <person name="Schmutz J."/>
            <person name="Larimer F."/>
            <person name="Land M."/>
            <person name="Hauser L."/>
            <person name="Kyrpides N."/>
            <person name="Mikhailova N."/>
            <person name="Liu Z."/>
            <person name="Li T."/>
            <person name="Zhao F."/>
            <person name="Overmann J."/>
            <person name="Bryant D.A."/>
            <person name="Richardson P."/>
        </authorList>
    </citation>
    <scope>NUCLEOTIDE SEQUENCE [LARGE SCALE GENOMIC DNA]</scope>
    <source>
        <strain evidence="11">ATCC 35110 / GB-78</strain>
    </source>
</reference>
<gene>
    <name evidence="10" type="ordered locus">Ctha_0201</name>
</gene>
<evidence type="ECO:0000256" key="3">
    <source>
        <dbReference type="ARBA" id="ARBA00022448"/>
    </source>
</evidence>
<keyword evidence="3 8" id="KW-0813">Transport</keyword>
<keyword evidence="11" id="KW-1185">Reference proteome</keyword>
<name>B3QT29_CHLT3</name>
<proteinExistence type="inferred from homology"/>
<feature type="transmembrane region" description="Helical" evidence="8">
    <location>
        <begin position="464"/>
        <end position="485"/>
    </location>
</feature>
<sequence length="509" mass="55046">MRKTLTILFQILILSFPAKTFAQAGTELSIDEKINAVVEPIATTVANVIFYSVPINNEIAIPVVLVWLLLGAVVFTLYMNFINVRGFRLGLDLILGVYDNPKYQKGEVSHFQALTAALSGTVGLGNIAGVAVAITLGGPGATFWMIIAGLLGMSSKFVECALGVKYRNINPDGSVSGGPMYYLSKGLAEKGQVKLGKVLSVFFAIMCIGGSLGGGNMFQINQAYKQFIVATGGEYSFAYESAWLFGLVMAVLVAIVIIGGIKSIARVTDKLVPFMFFIYASAALFIIFVHWRDIPAAFLLIFSGAFSPEAISGGVIGVMIQGFKRAAFSNEAGIGSASIAHSAVRTDEPITEGLVALLEPFIDTVLICTMTALVIIITGFYNEQGVDGVALTSSAFESVISWFPYLLSLAVILFAFSTMIAWSYYGLKAWTYLFGETKVANLTYKFIFCVFLVFGATMNLDSVIYFSDAMIFSMSFPNIMGLYLLGADVKSDLNQFLARVKSGEIRRFK</sequence>
<keyword evidence="8" id="KW-0769">Symport</keyword>
<dbReference type="InterPro" id="IPR001463">
    <property type="entry name" value="Na/Ala_symport"/>
</dbReference>
<dbReference type="AlphaFoldDB" id="B3QT29"/>
<dbReference type="EMBL" id="CP001100">
    <property type="protein sequence ID" value="ACF12672.1"/>
    <property type="molecule type" value="Genomic_DNA"/>
</dbReference>
<feature type="transmembrane region" description="Helical" evidence="8">
    <location>
        <begin position="198"/>
        <end position="218"/>
    </location>
</feature>
<evidence type="ECO:0000256" key="7">
    <source>
        <dbReference type="ARBA" id="ARBA00023136"/>
    </source>
</evidence>
<keyword evidence="4 8" id="KW-1003">Cell membrane</keyword>
<evidence type="ECO:0000313" key="10">
    <source>
        <dbReference type="EMBL" id="ACF12672.1"/>
    </source>
</evidence>
<keyword evidence="6 8" id="KW-1133">Transmembrane helix</keyword>
<feature type="transmembrane region" description="Helical" evidence="8">
    <location>
        <begin position="59"/>
        <end position="79"/>
    </location>
</feature>
<feature type="chain" id="PRO_5002795738" evidence="9">
    <location>
        <begin position="23"/>
        <end position="509"/>
    </location>
</feature>
<dbReference type="STRING" id="517418.Ctha_0201"/>
<dbReference type="GO" id="GO:0005283">
    <property type="term" value="F:amino acid:sodium symporter activity"/>
    <property type="evidence" value="ECO:0007669"/>
    <property type="project" value="InterPro"/>
</dbReference>
<dbReference type="PRINTS" id="PR00175">
    <property type="entry name" value="NAALASMPORT"/>
</dbReference>
<evidence type="ECO:0000256" key="1">
    <source>
        <dbReference type="ARBA" id="ARBA00004651"/>
    </source>
</evidence>
<dbReference type="HOGENOM" id="CLU_024867_1_1_10"/>
<feature type="signal peptide" evidence="9">
    <location>
        <begin position="1"/>
        <end position="22"/>
    </location>
</feature>
<feature type="transmembrane region" description="Helical" evidence="8">
    <location>
        <begin position="402"/>
        <end position="427"/>
    </location>
</feature>
<protein>
    <submittedName>
        <fullName evidence="10">Amino acid carrier protein</fullName>
    </submittedName>
</protein>
<dbReference type="KEGG" id="cts:Ctha_0201"/>
<evidence type="ECO:0000256" key="6">
    <source>
        <dbReference type="ARBA" id="ARBA00022989"/>
    </source>
</evidence>
<dbReference type="Proteomes" id="UP000001208">
    <property type="component" value="Chromosome"/>
</dbReference>
<feature type="transmembrane region" description="Helical" evidence="8">
    <location>
        <begin position="297"/>
        <end position="320"/>
    </location>
</feature>
<accession>B3QT29</accession>
<evidence type="ECO:0000256" key="8">
    <source>
        <dbReference type="RuleBase" id="RU363064"/>
    </source>
</evidence>
<dbReference type="PANTHER" id="PTHR30330">
    <property type="entry name" value="AGSS FAMILY TRANSPORTER, SODIUM-ALANINE"/>
    <property type="match status" value="1"/>
</dbReference>
<feature type="transmembrane region" description="Helical" evidence="8">
    <location>
        <begin position="439"/>
        <end position="458"/>
    </location>
</feature>